<evidence type="ECO:0000259" key="15">
    <source>
        <dbReference type="PROSITE" id="PS50262"/>
    </source>
</evidence>
<dbReference type="OrthoDB" id="9444602at2759"/>
<name>A0A8T2IJ88_9PIPI</name>
<keyword evidence="8 14" id="KW-0472">Membrane</keyword>
<dbReference type="PROSITE" id="PS50262">
    <property type="entry name" value="G_PROTEIN_RECEP_F1_2"/>
    <property type="match status" value="1"/>
</dbReference>
<evidence type="ECO:0000256" key="6">
    <source>
        <dbReference type="ARBA" id="ARBA00022989"/>
    </source>
</evidence>
<protein>
    <recommendedName>
        <fullName evidence="14">Olfactory receptor</fullName>
    </recommendedName>
</protein>
<dbReference type="FunFam" id="1.20.1070.10:FF:000010">
    <property type="entry name" value="Olfactory receptor"/>
    <property type="match status" value="1"/>
</dbReference>
<keyword evidence="12 13" id="KW-0807">Transducer</keyword>
<keyword evidence="2 14" id="KW-1003">Cell membrane</keyword>
<feature type="transmembrane region" description="Helical" evidence="14">
    <location>
        <begin position="276"/>
        <end position="295"/>
    </location>
</feature>
<dbReference type="Pfam" id="PF13853">
    <property type="entry name" value="7tm_4"/>
    <property type="match status" value="1"/>
</dbReference>
<keyword evidence="17" id="KW-1185">Reference proteome</keyword>
<feature type="transmembrane region" description="Helical" evidence="14">
    <location>
        <begin position="241"/>
        <end position="264"/>
    </location>
</feature>
<keyword evidence="10 13" id="KW-0675">Receptor</keyword>
<feature type="transmembrane region" description="Helical" evidence="14">
    <location>
        <begin position="142"/>
        <end position="166"/>
    </location>
</feature>
<dbReference type="Proteomes" id="UP000812440">
    <property type="component" value="Unassembled WGS sequence"/>
</dbReference>
<dbReference type="SUPFAM" id="SSF81321">
    <property type="entry name" value="Family A G protein-coupled receptor-like"/>
    <property type="match status" value="1"/>
</dbReference>
<evidence type="ECO:0000256" key="12">
    <source>
        <dbReference type="ARBA" id="ARBA00023224"/>
    </source>
</evidence>
<dbReference type="AlphaFoldDB" id="A0A8T2IJ88"/>
<dbReference type="InterPro" id="IPR017452">
    <property type="entry name" value="GPCR_Rhodpsn_7TM"/>
</dbReference>
<reference evidence="16" key="1">
    <citation type="thesis" date="2020" institute="ProQuest LLC" country="789 East Eisenhower Parkway, Ann Arbor, MI, USA">
        <title>Comparative Genomics and Chromosome Evolution.</title>
        <authorList>
            <person name="Mudd A.B."/>
        </authorList>
    </citation>
    <scope>NUCLEOTIDE SEQUENCE</scope>
    <source>
        <strain evidence="16">Female2</strain>
        <tissue evidence="16">Blood</tissue>
    </source>
</reference>
<evidence type="ECO:0000256" key="7">
    <source>
        <dbReference type="ARBA" id="ARBA00023040"/>
    </source>
</evidence>
<sequence length="315" mass="35610">MLSPVNNQTKITEILLLGFQNLHGLKILLFILFLLIYITSLTGNLLIITLVSTQTQLHTPMYLFICLLSLFETMSTTNIAPNMLAVQVEEGRKMPFSSCLSQFYIFSALTNAECFLLTVMSYDRYLAICNPLRYTSIMNITFCLHLMIWPCFLGFMITLVILLSVLGTLQFCGPNTINHFFCDLAPLLGISCSDTFLVEMLALIFSVPVIIFPFIFITVTYVLIAFTIIGISSPTGRKKAFSTCSSHLSVVCTYYGTLISVYLVPSKGHSLKVNRVVSLLYIVGTPLLNPIVYSMRNQEIRAAFYRLFFKRQQMY</sequence>
<evidence type="ECO:0000256" key="14">
    <source>
        <dbReference type="RuleBase" id="RU363047"/>
    </source>
</evidence>
<evidence type="ECO:0000313" key="17">
    <source>
        <dbReference type="Proteomes" id="UP000812440"/>
    </source>
</evidence>
<evidence type="ECO:0000256" key="5">
    <source>
        <dbReference type="ARBA" id="ARBA00022725"/>
    </source>
</evidence>
<keyword evidence="4 13" id="KW-0812">Transmembrane</keyword>
<keyword evidence="6 14" id="KW-1133">Transmembrane helix</keyword>
<gene>
    <name evidence="16" type="ORF">GDO86_019250</name>
</gene>
<dbReference type="GO" id="GO:0005886">
    <property type="term" value="C:plasma membrane"/>
    <property type="evidence" value="ECO:0007669"/>
    <property type="project" value="UniProtKB-SubCell"/>
</dbReference>
<keyword evidence="9" id="KW-1015">Disulfide bond</keyword>
<evidence type="ECO:0000256" key="13">
    <source>
        <dbReference type="RuleBase" id="RU000688"/>
    </source>
</evidence>
<dbReference type="EMBL" id="JAACNH010000301">
    <property type="protein sequence ID" value="KAG8431204.1"/>
    <property type="molecule type" value="Genomic_DNA"/>
</dbReference>
<keyword evidence="3 14" id="KW-0716">Sensory transduction</keyword>
<dbReference type="InterPro" id="IPR000276">
    <property type="entry name" value="GPCR_Rhodpsn"/>
</dbReference>
<feature type="transmembrane region" description="Helical" evidence="14">
    <location>
        <begin position="103"/>
        <end position="122"/>
    </location>
</feature>
<dbReference type="PRINTS" id="PR00237">
    <property type="entry name" value="GPCRRHODOPSN"/>
</dbReference>
<evidence type="ECO:0000256" key="11">
    <source>
        <dbReference type="ARBA" id="ARBA00023180"/>
    </source>
</evidence>
<evidence type="ECO:0000256" key="1">
    <source>
        <dbReference type="ARBA" id="ARBA00004651"/>
    </source>
</evidence>
<organism evidence="16 17">
    <name type="scientific">Hymenochirus boettgeri</name>
    <name type="common">Congo dwarf clawed frog</name>
    <dbReference type="NCBI Taxonomy" id="247094"/>
    <lineage>
        <taxon>Eukaryota</taxon>
        <taxon>Metazoa</taxon>
        <taxon>Chordata</taxon>
        <taxon>Craniata</taxon>
        <taxon>Vertebrata</taxon>
        <taxon>Euteleostomi</taxon>
        <taxon>Amphibia</taxon>
        <taxon>Batrachia</taxon>
        <taxon>Anura</taxon>
        <taxon>Pipoidea</taxon>
        <taxon>Pipidae</taxon>
        <taxon>Pipinae</taxon>
        <taxon>Hymenochirus</taxon>
    </lineage>
</organism>
<feature type="transmembrane region" description="Helical" evidence="14">
    <location>
        <begin position="203"/>
        <end position="229"/>
    </location>
</feature>
<dbReference type="PANTHER" id="PTHR24242:SF393">
    <property type="entry name" value="OLFACTORY RECEPTOR"/>
    <property type="match status" value="1"/>
</dbReference>
<evidence type="ECO:0000256" key="10">
    <source>
        <dbReference type="ARBA" id="ARBA00023170"/>
    </source>
</evidence>
<feature type="transmembrane region" description="Helical" evidence="14">
    <location>
        <begin position="62"/>
        <end position="83"/>
    </location>
</feature>
<dbReference type="InterPro" id="IPR000725">
    <property type="entry name" value="Olfact_rcpt"/>
</dbReference>
<keyword evidence="11" id="KW-0325">Glycoprotein</keyword>
<accession>A0A8T2IJ88</accession>
<keyword evidence="7 13" id="KW-0297">G-protein coupled receptor</keyword>
<keyword evidence="5 14" id="KW-0552">Olfaction</keyword>
<feature type="domain" description="G-protein coupled receptors family 1 profile" evidence="15">
    <location>
        <begin position="43"/>
        <end position="293"/>
    </location>
</feature>
<evidence type="ECO:0000256" key="3">
    <source>
        <dbReference type="ARBA" id="ARBA00022606"/>
    </source>
</evidence>
<evidence type="ECO:0000256" key="9">
    <source>
        <dbReference type="ARBA" id="ARBA00023157"/>
    </source>
</evidence>
<dbReference type="GO" id="GO:0004930">
    <property type="term" value="F:G protein-coupled receptor activity"/>
    <property type="evidence" value="ECO:0007669"/>
    <property type="project" value="UniProtKB-KW"/>
</dbReference>
<evidence type="ECO:0000256" key="4">
    <source>
        <dbReference type="ARBA" id="ARBA00022692"/>
    </source>
</evidence>
<comment type="similarity">
    <text evidence="13">Belongs to the G-protein coupled receptor 1 family.</text>
</comment>
<dbReference type="InterPro" id="IPR050939">
    <property type="entry name" value="Olfactory_GPCR1"/>
</dbReference>
<proteinExistence type="inferred from homology"/>
<dbReference type="PROSITE" id="PS00237">
    <property type="entry name" value="G_PROTEIN_RECEP_F1_1"/>
    <property type="match status" value="1"/>
</dbReference>
<evidence type="ECO:0000256" key="8">
    <source>
        <dbReference type="ARBA" id="ARBA00023136"/>
    </source>
</evidence>
<comment type="subcellular location">
    <subcellularLocation>
        <location evidence="1 14">Cell membrane</location>
        <topology evidence="1 14">Multi-pass membrane protein</topology>
    </subcellularLocation>
</comment>
<dbReference type="PRINTS" id="PR00245">
    <property type="entry name" value="OLFACTORYR"/>
</dbReference>
<dbReference type="Gene3D" id="1.20.1070.10">
    <property type="entry name" value="Rhodopsin 7-helix transmembrane proteins"/>
    <property type="match status" value="1"/>
</dbReference>
<dbReference type="GO" id="GO:0004984">
    <property type="term" value="F:olfactory receptor activity"/>
    <property type="evidence" value="ECO:0007669"/>
    <property type="project" value="InterPro"/>
</dbReference>
<evidence type="ECO:0000313" key="16">
    <source>
        <dbReference type="EMBL" id="KAG8431204.1"/>
    </source>
</evidence>
<comment type="caution">
    <text evidence="16">The sequence shown here is derived from an EMBL/GenBank/DDBJ whole genome shotgun (WGS) entry which is preliminary data.</text>
</comment>
<evidence type="ECO:0000256" key="2">
    <source>
        <dbReference type="ARBA" id="ARBA00022475"/>
    </source>
</evidence>
<dbReference type="PANTHER" id="PTHR24242">
    <property type="entry name" value="G-PROTEIN COUPLED RECEPTOR"/>
    <property type="match status" value="1"/>
</dbReference>
<feature type="transmembrane region" description="Helical" evidence="14">
    <location>
        <begin position="27"/>
        <end position="50"/>
    </location>
</feature>